<feature type="non-terminal residue" evidence="2">
    <location>
        <position position="1"/>
    </location>
</feature>
<dbReference type="EMBL" id="CAUYUJ010001162">
    <property type="protein sequence ID" value="CAK0794544.1"/>
    <property type="molecule type" value="Genomic_DNA"/>
</dbReference>
<feature type="compositionally biased region" description="Polar residues" evidence="1">
    <location>
        <begin position="1"/>
        <end position="15"/>
    </location>
</feature>
<feature type="non-terminal residue" evidence="2">
    <location>
        <position position="280"/>
    </location>
</feature>
<feature type="region of interest" description="Disordered" evidence="1">
    <location>
        <begin position="179"/>
        <end position="280"/>
    </location>
</feature>
<reference evidence="2" key="1">
    <citation type="submission" date="2023-10" db="EMBL/GenBank/DDBJ databases">
        <authorList>
            <person name="Chen Y."/>
            <person name="Shah S."/>
            <person name="Dougan E. K."/>
            <person name="Thang M."/>
            <person name="Chan C."/>
        </authorList>
    </citation>
    <scope>NUCLEOTIDE SEQUENCE [LARGE SCALE GENOMIC DNA]</scope>
</reference>
<name>A0ABN9PNT3_9DINO</name>
<dbReference type="Proteomes" id="UP001189429">
    <property type="component" value="Unassembled WGS sequence"/>
</dbReference>
<evidence type="ECO:0000313" key="2">
    <source>
        <dbReference type="EMBL" id="CAK0794544.1"/>
    </source>
</evidence>
<gene>
    <name evidence="2" type="ORF">PCOR1329_LOCUS4499</name>
</gene>
<evidence type="ECO:0000313" key="3">
    <source>
        <dbReference type="Proteomes" id="UP001189429"/>
    </source>
</evidence>
<feature type="region of interest" description="Disordered" evidence="1">
    <location>
        <begin position="1"/>
        <end position="43"/>
    </location>
</feature>
<proteinExistence type="predicted"/>
<feature type="compositionally biased region" description="Basic residues" evidence="1">
    <location>
        <begin position="196"/>
        <end position="208"/>
    </location>
</feature>
<keyword evidence="3" id="KW-1185">Reference proteome</keyword>
<comment type="caution">
    <text evidence="2">The sequence shown here is derived from an EMBL/GenBank/DDBJ whole genome shotgun (WGS) entry which is preliminary data.</text>
</comment>
<feature type="region of interest" description="Disordered" evidence="1">
    <location>
        <begin position="67"/>
        <end position="90"/>
    </location>
</feature>
<feature type="compositionally biased region" description="Low complexity" evidence="1">
    <location>
        <begin position="16"/>
        <end position="29"/>
    </location>
</feature>
<accession>A0ABN9PNT3</accession>
<feature type="compositionally biased region" description="Polar residues" evidence="1">
    <location>
        <begin position="230"/>
        <end position="241"/>
    </location>
</feature>
<organism evidence="2 3">
    <name type="scientific">Prorocentrum cordatum</name>
    <dbReference type="NCBI Taxonomy" id="2364126"/>
    <lineage>
        <taxon>Eukaryota</taxon>
        <taxon>Sar</taxon>
        <taxon>Alveolata</taxon>
        <taxon>Dinophyceae</taxon>
        <taxon>Prorocentrales</taxon>
        <taxon>Prorocentraceae</taxon>
        <taxon>Prorocentrum</taxon>
    </lineage>
</organism>
<evidence type="ECO:0000256" key="1">
    <source>
        <dbReference type="SAM" id="MobiDB-lite"/>
    </source>
</evidence>
<sequence>SRRTRSSACTAACLQTSTSSTRSGSSIGSRRSRTRAPSGTWCGPIRRTRRIALGGEPARRRVALRGAARRALQPAKRPGPHRSRAPARPGGLQVHVHGQREVPARQHGHARDRVVCPELLLPVRERGLHPGRGRAGPPGVPHLQGGAGLRCRDAAAAARALLPVRAASGLGAALRAVAPRGVARASSPPPPPPRGPRIRARAAARARRPATPPWPPGGGSPECAARGGTRLSTSACATSGSPALLPPPGPRPDRAAPAARRGAADPPPGGGRAQGPARAA</sequence>
<protein>
    <submittedName>
        <fullName evidence="2">Uncharacterized protein</fullName>
    </submittedName>
</protein>